<comment type="caution">
    <text evidence="2">The sequence shown here is derived from an EMBL/GenBank/DDBJ whole genome shotgun (WGS) entry which is preliminary data.</text>
</comment>
<dbReference type="SUPFAM" id="SSF81301">
    <property type="entry name" value="Nucleotidyltransferase"/>
    <property type="match status" value="1"/>
</dbReference>
<evidence type="ECO:0000313" key="2">
    <source>
        <dbReference type="EMBL" id="GMA27391.1"/>
    </source>
</evidence>
<protein>
    <recommendedName>
        <fullName evidence="1">Polymerase nucleotidyl transferase domain-containing protein</fullName>
    </recommendedName>
</protein>
<keyword evidence="3" id="KW-1185">Reference proteome</keyword>
<dbReference type="Gene3D" id="3.30.460.10">
    <property type="entry name" value="Beta Polymerase, domain 2"/>
    <property type="match status" value="1"/>
</dbReference>
<gene>
    <name evidence="2" type="ORF">GCM10025874_06440</name>
</gene>
<reference evidence="2 3" key="1">
    <citation type="journal article" date="2014" name="Int. J. Syst. Evol. Microbiol.">
        <title>Complete genome sequence of Corynebacterium casei LMG S-19264T (=DSM 44701T), isolated from a smear-ripened cheese.</title>
        <authorList>
            <consortium name="US DOE Joint Genome Institute (JGI-PGF)"/>
            <person name="Walter F."/>
            <person name="Albersmeier A."/>
            <person name="Kalinowski J."/>
            <person name="Ruckert C."/>
        </authorList>
    </citation>
    <scope>NUCLEOTIDE SEQUENCE [LARGE SCALE GENOMIC DNA]</scope>
    <source>
        <strain evidence="2 3">NBRC 112289</strain>
    </source>
</reference>
<dbReference type="AlphaFoldDB" id="A0AA37XAF4"/>
<sequence>MFGSVLRGDDHFYSDIDLFVTATSGAGLIPVAAFADAVEQLTGFPVEAIAEHSAAATPLGRRLLAEAVPL</sequence>
<proteinExistence type="predicted"/>
<dbReference type="Proteomes" id="UP001157160">
    <property type="component" value="Unassembled WGS sequence"/>
</dbReference>
<feature type="domain" description="Polymerase nucleotidyl transferase" evidence="1">
    <location>
        <begin position="1"/>
        <end position="48"/>
    </location>
</feature>
<dbReference type="InterPro" id="IPR043519">
    <property type="entry name" value="NT_sf"/>
</dbReference>
<dbReference type="RefSeq" id="WP_284229952.1">
    <property type="nucleotide sequence ID" value="NZ_BSUL01000001.1"/>
</dbReference>
<dbReference type="InterPro" id="IPR002934">
    <property type="entry name" value="Polymerase_NTP_transf_dom"/>
</dbReference>
<evidence type="ECO:0000313" key="3">
    <source>
        <dbReference type="Proteomes" id="UP001157160"/>
    </source>
</evidence>
<accession>A0AA37XAF4</accession>
<dbReference type="CDD" id="cd05403">
    <property type="entry name" value="NT_KNTase_like"/>
    <property type="match status" value="1"/>
</dbReference>
<evidence type="ECO:0000259" key="1">
    <source>
        <dbReference type="Pfam" id="PF01909"/>
    </source>
</evidence>
<dbReference type="EMBL" id="BSUL01000001">
    <property type="protein sequence ID" value="GMA27391.1"/>
    <property type="molecule type" value="Genomic_DNA"/>
</dbReference>
<name>A0AA37XAF4_9MICO</name>
<dbReference type="GO" id="GO:0016779">
    <property type="term" value="F:nucleotidyltransferase activity"/>
    <property type="evidence" value="ECO:0007669"/>
    <property type="project" value="InterPro"/>
</dbReference>
<organism evidence="2 3">
    <name type="scientific">Arenivirga flava</name>
    <dbReference type="NCBI Taxonomy" id="1930060"/>
    <lineage>
        <taxon>Bacteria</taxon>
        <taxon>Bacillati</taxon>
        <taxon>Actinomycetota</taxon>
        <taxon>Actinomycetes</taxon>
        <taxon>Micrococcales</taxon>
        <taxon>Microbacteriaceae</taxon>
        <taxon>Arenivirga</taxon>
    </lineage>
</organism>
<dbReference type="Pfam" id="PF01909">
    <property type="entry name" value="NTP_transf_2"/>
    <property type="match status" value="1"/>
</dbReference>